<dbReference type="KEGG" id="bmor:119629902"/>
<dbReference type="GeneID" id="119629902"/>
<reference evidence="3" key="1">
    <citation type="journal article" date="2008" name="Insect Biochem. Mol. Biol.">
        <title>The genome of a lepidopteran model insect, the silkworm Bombyx mori.</title>
        <authorList>
            <consortium name="International Silkworm Genome Consortium"/>
        </authorList>
    </citation>
    <scope>NUCLEOTIDE SEQUENCE [LARGE SCALE GENOMIC DNA]</scope>
    <source>
        <strain evidence="3">p50T</strain>
    </source>
</reference>
<evidence type="ECO:0000313" key="2">
    <source>
        <dbReference type="EnsemblMetazoa" id="XP_037873358.1"/>
    </source>
</evidence>
<keyword evidence="1" id="KW-0732">Signal</keyword>
<dbReference type="EnsemblMetazoa" id="XM_038017430.1">
    <property type="protein sequence ID" value="XP_037873358.1"/>
    <property type="gene ID" value="LOC119629902"/>
</dbReference>
<sequence>MWAASVCFLFVSLFPLCPGQLVKTAENYGPFTVKWNDYSACRGPKAVNLSEYVTHLIVDNATNIYKGILNFTFSNSAKMDEVKMVVYSLKGERRSLLWSYRVDKPCQHYAIADILEKQFGVHNCLFLKGHHDWTINFTECVHKYLGDSFFYGEFVFKLYVLSKKGNIACLVFTPMFSKKS</sequence>
<evidence type="ECO:0000256" key="1">
    <source>
        <dbReference type="SAM" id="SignalP"/>
    </source>
</evidence>
<dbReference type="RefSeq" id="XP_037873358.1">
    <property type="nucleotide sequence ID" value="XM_038017430.2"/>
</dbReference>
<protein>
    <submittedName>
        <fullName evidence="2">Uncharacterized protein</fullName>
    </submittedName>
</protein>
<accession>A0A8R2R2H8</accession>
<keyword evidence="3" id="KW-1185">Reference proteome</keyword>
<organism evidence="2 3">
    <name type="scientific">Bombyx mori</name>
    <name type="common">Silk moth</name>
    <dbReference type="NCBI Taxonomy" id="7091"/>
    <lineage>
        <taxon>Eukaryota</taxon>
        <taxon>Metazoa</taxon>
        <taxon>Ecdysozoa</taxon>
        <taxon>Arthropoda</taxon>
        <taxon>Hexapoda</taxon>
        <taxon>Insecta</taxon>
        <taxon>Pterygota</taxon>
        <taxon>Neoptera</taxon>
        <taxon>Endopterygota</taxon>
        <taxon>Lepidoptera</taxon>
        <taxon>Glossata</taxon>
        <taxon>Ditrysia</taxon>
        <taxon>Bombycoidea</taxon>
        <taxon>Bombycidae</taxon>
        <taxon>Bombycinae</taxon>
        <taxon>Bombyx</taxon>
    </lineage>
</organism>
<dbReference type="Proteomes" id="UP000005204">
    <property type="component" value="Unassembled WGS sequence"/>
</dbReference>
<evidence type="ECO:0000313" key="3">
    <source>
        <dbReference type="Proteomes" id="UP000005204"/>
    </source>
</evidence>
<proteinExistence type="predicted"/>
<feature type="signal peptide" evidence="1">
    <location>
        <begin position="1"/>
        <end position="19"/>
    </location>
</feature>
<name>A0A8R2R2H8_BOMMO</name>
<dbReference type="AlphaFoldDB" id="A0A8R2R2H8"/>
<reference evidence="2" key="2">
    <citation type="submission" date="2022-06" db="UniProtKB">
        <authorList>
            <consortium name="EnsemblMetazoa"/>
        </authorList>
    </citation>
    <scope>IDENTIFICATION</scope>
    <source>
        <strain evidence="2">p50T (Dazao)</strain>
    </source>
</reference>
<dbReference type="OMA" id="WNDYSAC"/>
<feature type="chain" id="PRO_5035721724" evidence="1">
    <location>
        <begin position="20"/>
        <end position="180"/>
    </location>
</feature>